<name>A0A0M3K2A4_ANISI</name>
<dbReference type="SUPFAM" id="SSF55486">
    <property type="entry name" value="Metalloproteases ('zincins'), catalytic domain"/>
    <property type="match status" value="1"/>
</dbReference>
<keyword evidence="2" id="KW-1015">Disulfide bond</keyword>
<dbReference type="InterPro" id="IPR024079">
    <property type="entry name" value="MetalloPept_cat_dom_sf"/>
</dbReference>
<evidence type="ECO:0000259" key="5">
    <source>
        <dbReference type="PROSITE" id="PS51864"/>
    </source>
</evidence>
<organism evidence="8">
    <name type="scientific">Anisakis simplex</name>
    <name type="common">Herring worm</name>
    <dbReference type="NCBI Taxonomy" id="6269"/>
    <lineage>
        <taxon>Eukaryota</taxon>
        <taxon>Metazoa</taxon>
        <taxon>Ecdysozoa</taxon>
        <taxon>Nematoda</taxon>
        <taxon>Chromadorea</taxon>
        <taxon>Rhabditida</taxon>
        <taxon>Spirurina</taxon>
        <taxon>Ascaridomorpha</taxon>
        <taxon>Ascaridoidea</taxon>
        <taxon>Anisakidae</taxon>
        <taxon>Anisakis</taxon>
        <taxon>Anisakis simplex complex</taxon>
    </lineage>
</organism>
<dbReference type="EC" id="3.4.24.-" evidence="4"/>
<sequence length="274" mass="31644">RNGDECILHIIEIIFRCCSYVGRRGDGPQAISIGKNCDKFGIVVHELGHVIGFWHEHTRLDRDDHVEIFYKSIQQSQDYNFDKLKTDEIDSLGEPYDYASIMHYARDTFSRAIYLDTILPKVIMNGRRPEIGQRIQLSPGDIAQTKKLYKCPACGETLMREYGELRLDGYGECEWRIIASMGEIIVLNISTAHWERSLDECVIEQDNFVIIRDGYYNGSPILGLSLKCFIQFSDVFSTAPKFMWDSFIKCPLHFAKFHECVFLLQFPSKDSLCK</sequence>
<evidence type="ECO:0000256" key="4">
    <source>
        <dbReference type="RuleBase" id="RU361183"/>
    </source>
</evidence>
<reference evidence="8" key="1">
    <citation type="submission" date="2017-02" db="UniProtKB">
        <authorList>
            <consortium name="WormBaseParasite"/>
        </authorList>
    </citation>
    <scope>IDENTIFICATION</scope>
</reference>
<keyword evidence="3 4" id="KW-0482">Metalloprotease</keyword>
<dbReference type="PANTHER" id="PTHR10127:SF861">
    <property type="entry name" value="DORSAL-VENTRAL PATTERNING PROTEIN TOLLOID-RELATED"/>
    <property type="match status" value="1"/>
</dbReference>
<dbReference type="EMBL" id="UYRR01031759">
    <property type="protein sequence ID" value="VDK52445.1"/>
    <property type="molecule type" value="Genomic_DNA"/>
</dbReference>
<evidence type="ECO:0000313" key="6">
    <source>
        <dbReference type="EMBL" id="VDK52445.1"/>
    </source>
</evidence>
<dbReference type="Gene3D" id="3.40.390.10">
    <property type="entry name" value="Collagenase (Catalytic Domain)"/>
    <property type="match status" value="1"/>
</dbReference>
<dbReference type="GO" id="GO:0009953">
    <property type="term" value="P:dorsal/ventral pattern formation"/>
    <property type="evidence" value="ECO:0007669"/>
    <property type="project" value="TreeGrafter"/>
</dbReference>
<evidence type="ECO:0000256" key="2">
    <source>
        <dbReference type="ARBA" id="ARBA00023157"/>
    </source>
</evidence>
<comment type="cofactor">
    <cofactor evidence="3 4">
        <name>Zn(2+)</name>
        <dbReference type="ChEBI" id="CHEBI:29105"/>
    </cofactor>
    <text evidence="3 4">Binds 1 zinc ion per subunit.</text>
</comment>
<dbReference type="GO" id="GO:0016485">
    <property type="term" value="P:protein processing"/>
    <property type="evidence" value="ECO:0007669"/>
    <property type="project" value="TreeGrafter"/>
</dbReference>
<evidence type="ECO:0000313" key="7">
    <source>
        <dbReference type="Proteomes" id="UP000267096"/>
    </source>
</evidence>
<dbReference type="WBParaSite" id="ASIM_0001503501-mRNA-1">
    <property type="protein sequence ID" value="ASIM_0001503501-mRNA-1"/>
    <property type="gene ID" value="ASIM_0001503501"/>
</dbReference>
<keyword evidence="1" id="KW-0245">EGF-like domain</keyword>
<protein>
    <recommendedName>
        <fullName evidence="4">Metalloendopeptidase</fullName>
        <ecNumber evidence="4">3.4.24.-</ecNumber>
    </recommendedName>
</protein>
<dbReference type="InterPro" id="IPR006026">
    <property type="entry name" value="Peptidase_Metallo"/>
</dbReference>
<dbReference type="PANTHER" id="PTHR10127">
    <property type="entry name" value="DISCOIDIN, CUB, EGF, LAMININ , AND ZINC METALLOPROTEASE DOMAIN CONTAINING"/>
    <property type="match status" value="1"/>
</dbReference>
<feature type="binding site" evidence="3">
    <location>
        <position position="55"/>
    </location>
    <ligand>
        <name>Zn(2+)</name>
        <dbReference type="ChEBI" id="CHEBI:29105"/>
        <note>catalytic</note>
    </ligand>
</feature>
<dbReference type="GO" id="GO:0005615">
    <property type="term" value="C:extracellular space"/>
    <property type="evidence" value="ECO:0007669"/>
    <property type="project" value="TreeGrafter"/>
</dbReference>
<feature type="binding site" evidence="3">
    <location>
        <position position="45"/>
    </location>
    <ligand>
        <name>Zn(2+)</name>
        <dbReference type="ChEBI" id="CHEBI:29105"/>
        <note>catalytic</note>
    </ligand>
</feature>
<dbReference type="InterPro" id="IPR001506">
    <property type="entry name" value="Peptidase_M12A"/>
</dbReference>
<dbReference type="GO" id="GO:0008270">
    <property type="term" value="F:zinc ion binding"/>
    <property type="evidence" value="ECO:0007669"/>
    <property type="project" value="UniProtKB-UniRule"/>
</dbReference>
<feature type="binding site" evidence="3">
    <location>
        <position position="49"/>
    </location>
    <ligand>
        <name>Zn(2+)</name>
        <dbReference type="ChEBI" id="CHEBI:29105"/>
        <note>catalytic</note>
    </ligand>
</feature>
<dbReference type="OrthoDB" id="431034at2759"/>
<evidence type="ECO:0000313" key="8">
    <source>
        <dbReference type="WBParaSite" id="ASIM_0001503501-mRNA-1"/>
    </source>
</evidence>
<dbReference type="GO" id="GO:0004222">
    <property type="term" value="F:metalloendopeptidase activity"/>
    <property type="evidence" value="ECO:0007669"/>
    <property type="project" value="UniProtKB-UniRule"/>
</dbReference>
<keyword evidence="7" id="KW-1185">Reference proteome</keyword>
<dbReference type="Proteomes" id="UP000267096">
    <property type="component" value="Unassembled WGS sequence"/>
</dbReference>
<dbReference type="Pfam" id="PF01400">
    <property type="entry name" value="Astacin"/>
    <property type="match status" value="1"/>
</dbReference>
<keyword evidence="3 4" id="KW-0862">Zinc</keyword>
<comment type="caution">
    <text evidence="3">Lacks conserved residue(s) required for the propagation of feature annotation.</text>
</comment>
<dbReference type="InterPro" id="IPR035914">
    <property type="entry name" value="Sperma_CUB_dom_sf"/>
</dbReference>
<reference evidence="6 7" key="2">
    <citation type="submission" date="2018-11" db="EMBL/GenBank/DDBJ databases">
        <authorList>
            <consortium name="Pathogen Informatics"/>
        </authorList>
    </citation>
    <scope>NUCLEOTIDE SEQUENCE [LARGE SCALE GENOMIC DNA]</scope>
</reference>
<feature type="domain" description="Peptidase M12A" evidence="5">
    <location>
        <begin position="1"/>
        <end position="152"/>
    </location>
</feature>
<evidence type="ECO:0000256" key="1">
    <source>
        <dbReference type="ARBA" id="ARBA00022536"/>
    </source>
</evidence>
<dbReference type="AlphaFoldDB" id="A0A0M3K2A4"/>
<dbReference type="PROSITE" id="PS51864">
    <property type="entry name" value="ASTACIN"/>
    <property type="match status" value="1"/>
</dbReference>
<keyword evidence="3 4" id="KW-0378">Hydrolase</keyword>
<proteinExistence type="predicted"/>
<feature type="active site" evidence="3">
    <location>
        <position position="46"/>
    </location>
</feature>
<dbReference type="SUPFAM" id="SSF49854">
    <property type="entry name" value="Spermadhesin, CUB domain"/>
    <property type="match status" value="1"/>
</dbReference>
<evidence type="ECO:0000256" key="3">
    <source>
        <dbReference type="PROSITE-ProRule" id="PRU01211"/>
    </source>
</evidence>
<dbReference type="SMART" id="SM00235">
    <property type="entry name" value="ZnMc"/>
    <property type="match status" value="1"/>
</dbReference>
<keyword evidence="3 4" id="KW-0479">Metal-binding</keyword>
<dbReference type="PRINTS" id="PR00480">
    <property type="entry name" value="ASTACIN"/>
</dbReference>
<gene>
    <name evidence="6" type="ORF">ASIM_LOCUS14445</name>
</gene>
<keyword evidence="3 4" id="KW-0645">Protease</keyword>
<accession>A0A0M3K2A4</accession>